<keyword evidence="2 8" id="KW-0812">Transmembrane</keyword>
<evidence type="ECO:0000256" key="1">
    <source>
        <dbReference type="ARBA" id="ARBA00004141"/>
    </source>
</evidence>
<comment type="caution">
    <text evidence="10">The sequence shown here is derived from an EMBL/GenBank/DDBJ whole genome shotgun (WGS) entry which is preliminary data.</text>
</comment>
<dbReference type="PANTHER" id="PTHR24186:SF37">
    <property type="entry name" value="PGG DOMAIN-CONTAINING PROTEIN"/>
    <property type="match status" value="1"/>
</dbReference>
<keyword evidence="6 8" id="KW-0472">Membrane</keyword>
<dbReference type="OrthoDB" id="1585477at2759"/>
<dbReference type="EMBL" id="NBSK02000005">
    <property type="protein sequence ID" value="KAJ0205141.1"/>
    <property type="molecule type" value="Genomic_DNA"/>
</dbReference>
<evidence type="ECO:0000256" key="6">
    <source>
        <dbReference type="ARBA" id="ARBA00023136"/>
    </source>
</evidence>
<reference evidence="10 11" key="1">
    <citation type="journal article" date="2017" name="Nat. Commun.">
        <title>Genome assembly with in vitro proximity ligation data and whole-genome triplication in lettuce.</title>
        <authorList>
            <person name="Reyes-Chin-Wo S."/>
            <person name="Wang Z."/>
            <person name="Yang X."/>
            <person name="Kozik A."/>
            <person name="Arikit S."/>
            <person name="Song C."/>
            <person name="Xia L."/>
            <person name="Froenicke L."/>
            <person name="Lavelle D.O."/>
            <person name="Truco M.J."/>
            <person name="Xia R."/>
            <person name="Zhu S."/>
            <person name="Xu C."/>
            <person name="Xu H."/>
            <person name="Xu X."/>
            <person name="Cox K."/>
            <person name="Korf I."/>
            <person name="Meyers B.C."/>
            <person name="Michelmore R.W."/>
        </authorList>
    </citation>
    <scope>NUCLEOTIDE SEQUENCE [LARGE SCALE GENOMIC DNA]</scope>
    <source>
        <strain evidence="11">cv. Salinas</strain>
        <tissue evidence="10">Seedlings</tissue>
    </source>
</reference>
<dbReference type="PROSITE" id="PS50297">
    <property type="entry name" value="ANK_REP_REGION"/>
    <property type="match status" value="2"/>
</dbReference>
<evidence type="ECO:0000313" key="11">
    <source>
        <dbReference type="Proteomes" id="UP000235145"/>
    </source>
</evidence>
<dbReference type="InterPro" id="IPR036770">
    <property type="entry name" value="Ankyrin_rpt-contain_sf"/>
</dbReference>
<feature type="domain" description="PGG" evidence="9">
    <location>
        <begin position="281"/>
        <end position="390"/>
    </location>
</feature>
<keyword evidence="4 8" id="KW-1133">Transmembrane helix</keyword>
<evidence type="ECO:0000256" key="8">
    <source>
        <dbReference type="SAM" id="Phobius"/>
    </source>
</evidence>
<dbReference type="Pfam" id="PF12796">
    <property type="entry name" value="Ank_2"/>
    <property type="match status" value="2"/>
</dbReference>
<dbReference type="PROSITE" id="PS50088">
    <property type="entry name" value="ANK_REPEAT"/>
    <property type="match status" value="2"/>
</dbReference>
<dbReference type="GO" id="GO:0016020">
    <property type="term" value="C:membrane"/>
    <property type="evidence" value="ECO:0007669"/>
    <property type="project" value="UniProtKB-SubCell"/>
</dbReference>
<feature type="transmembrane region" description="Helical" evidence="8">
    <location>
        <begin position="288"/>
        <end position="306"/>
    </location>
</feature>
<name>A0A9R1VEZ3_LACSA</name>
<dbReference type="Pfam" id="PF00023">
    <property type="entry name" value="Ank"/>
    <property type="match status" value="1"/>
</dbReference>
<dbReference type="PANTHER" id="PTHR24186">
    <property type="entry name" value="PROTEIN PHOSPHATASE 1 REGULATORY SUBUNIT"/>
    <property type="match status" value="1"/>
</dbReference>
<dbReference type="InterPro" id="IPR002110">
    <property type="entry name" value="Ankyrin_rpt"/>
</dbReference>
<evidence type="ECO:0000313" key="10">
    <source>
        <dbReference type="EMBL" id="KAJ0205141.1"/>
    </source>
</evidence>
<comment type="subcellular location">
    <subcellularLocation>
        <location evidence="1">Membrane</location>
        <topology evidence="1">Multi-pass membrane protein</topology>
    </subcellularLocation>
</comment>
<dbReference type="AlphaFoldDB" id="A0A9R1VEZ3"/>
<evidence type="ECO:0000259" key="9">
    <source>
        <dbReference type="Pfam" id="PF13962"/>
    </source>
</evidence>
<evidence type="ECO:0000256" key="3">
    <source>
        <dbReference type="ARBA" id="ARBA00022737"/>
    </source>
</evidence>
<dbReference type="Gene3D" id="1.25.40.20">
    <property type="entry name" value="Ankyrin repeat-containing domain"/>
    <property type="match status" value="1"/>
</dbReference>
<dbReference type="Proteomes" id="UP000235145">
    <property type="component" value="Unassembled WGS sequence"/>
</dbReference>
<dbReference type="Pfam" id="PF13962">
    <property type="entry name" value="PGG"/>
    <property type="match status" value="1"/>
</dbReference>
<feature type="transmembrane region" description="Helical" evidence="8">
    <location>
        <begin position="339"/>
        <end position="360"/>
    </location>
</feature>
<evidence type="ECO:0000256" key="7">
    <source>
        <dbReference type="PROSITE-ProRule" id="PRU00023"/>
    </source>
</evidence>
<gene>
    <name evidence="10" type="ORF">LSAT_V11C500239820</name>
</gene>
<keyword evidence="5 7" id="KW-0040">ANK repeat</keyword>
<evidence type="ECO:0000256" key="5">
    <source>
        <dbReference type="ARBA" id="ARBA00023043"/>
    </source>
</evidence>
<dbReference type="InterPro" id="IPR026961">
    <property type="entry name" value="PGG_dom"/>
</dbReference>
<feature type="transmembrane region" description="Helical" evidence="8">
    <location>
        <begin position="404"/>
        <end position="431"/>
    </location>
</feature>
<dbReference type="SMART" id="SM00248">
    <property type="entry name" value="ANK"/>
    <property type="match status" value="5"/>
</dbReference>
<sequence>MEGKLYEASLKGDVQALNELLHQDQLILDRLSLTAFNETPLHIATMRGHLNFATVVLTQKPKLAMALDSQRRTPLHLASANGNLEMVQELIRLGSGGVCGFQDQDGLTPLHLAAMNEHLEVMKALIQANPQAAKETPASGETILHMCVNYNRIEALKVLMELWKEEELAKITDHNGNTLLHAASINKQIQILSYLLSIPSIKGNGNAVNRHGLTALDVLDQSPKDLKGFETQQILMEAGVLRANGLRPLSKPLQPSAVLSQIKRKGFLSRTWDRYLNDDKQWLEKQRGILIVAALVVAAMAYHSGINPPGGAITDTQNGRYSLGNAVQTEVDMDQFNSFVMYNTITMIFSLGIVVILITGFPLRNKFLMWVLTLGTLFTVVFMVATYLQSLGMMAPDGYVDATSVWVCLVLLLGCGITALIHTIYFVVWVVMKLSKRRMPETNATRNQSVAEV</sequence>
<keyword evidence="11" id="KW-1185">Reference proteome</keyword>
<feature type="repeat" description="ANK" evidence="7">
    <location>
        <begin position="70"/>
        <end position="95"/>
    </location>
</feature>
<protein>
    <recommendedName>
        <fullName evidence="9">PGG domain-containing protein</fullName>
    </recommendedName>
</protein>
<dbReference type="SUPFAM" id="SSF48403">
    <property type="entry name" value="Ankyrin repeat"/>
    <property type="match status" value="1"/>
</dbReference>
<evidence type="ECO:0000256" key="2">
    <source>
        <dbReference type="ARBA" id="ARBA00022692"/>
    </source>
</evidence>
<evidence type="ECO:0000256" key="4">
    <source>
        <dbReference type="ARBA" id="ARBA00022989"/>
    </source>
</evidence>
<feature type="transmembrane region" description="Helical" evidence="8">
    <location>
        <begin position="367"/>
        <end position="388"/>
    </location>
</feature>
<proteinExistence type="predicted"/>
<feature type="repeat" description="ANK" evidence="7">
    <location>
        <begin position="105"/>
        <end position="129"/>
    </location>
</feature>
<accession>A0A9R1VEZ3</accession>
<keyword evidence="3" id="KW-0677">Repeat</keyword>
<dbReference type="Gramene" id="rna-gnl|WGS:NBSK|LSAT_5X30860_mrna">
    <property type="protein sequence ID" value="cds-PLY88710.1"/>
    <property type="gene ID" value="gene-LSAT_5X30860"/>
</dbReference>
<organism evidence="10 11">
    <name type="scientific">Lactuca sativa</name>
    <name type="common">Garden lettuce</name>
    <dbReference type="NCBI Taxonomy" id="4236"/>
    <lineage>
        <taxon>Eukaryota</taxon>
        <taxon>Viridiplantae</taxon>
        <taxon>Streptophyta</taxon>
        <taxon>Embryophyta</taxon>
        <taxon>Tracheophyta</taxon>
        <taxon>Spermatophyta</taxon>
        <taxon>Magnoliopsida</taxon>
        <taxon>eudicotyledons</taxon>
        <taxon>Gunneridae</taxon>
        <taxon>Pentapetalae</taxon>
        <taxon>asterids</taxon>
        <taxon>campanulids</taxon>
        <taxon>Asterales</taxon>
        <taxon>Asteraceae</taxon>
        <taxon>Cichorioideae</taxon>
        <taxon>Cichorieae</taxon>
        <taxon>Lactucinae</taxon>
        <taxon>Lactuca</taxon>
    </lineage>
</organism>